<keyword evidence="2" id="KW-0808">Transferase</keyword>
<dbReference type="SUPFAM" id="SSF56112">
    <property type="entry name" value="Protein kinase-like (PK-like)"/>
    <property type="match status" value="1"/>
</dbReference>
<dbReference type="GO" id="GO:0016740">
    <property type="term" value="F:transferase activity"/>
    <property type="evidence" value="ECO:0007669"/>
    <property type="project" value="UniProtKB-KW"/>
</dbReference>
<organism evidence="2 3">
    <name type="scientific">Gracilibacillus salitolerans</name>
    <dbReference type="NCBI Taxonomy" id="2663022"/>
    <lineage>
        <taxon>Bacteria</taxon>
        <taxon>Bacillati</taxon>
        <taxon>Bacillota</taxon>
        <taxon>Bacilli</taxon>
        <taxon>Bacillales</taxon>
        <taxon>Bacillaceae</taxon>
        <taxon>Gracilibacillus</taxon>
    </lineage>
</organism>
<dbReference type="KEGG" id="grc:GI584_04520"/>
<dbReference type="InterPro" id="IPR002575">
    <property type="entry name" value="Aminoglycoside_PTrfase"/>
</dbReference>
<dbReference type="PANTHER" id="PTHR41283">
    <property type="entry name" value="AMINOGLYCOSIDE PHOSPHOTRANSFERASE"/>
    <property type="match status" value="1"/>
</dbReference>
<dbReference type="EMBL" id="CP045915">
    <property type="protein sequence ID" value="QGH33344.1"/>
    <property type="molecule type" value="Genomic_DNA"/>
</dbReference>
<dbReference type="PANTHER" id="PTHR41283:SF1">
    <property type="entry name" value="AMINOGLYCOSIDE PHOSPHOTRANSFERASE DOMAIN-CONTAINING PROTEIN"/>
    <property type="match status" value="1"/>
</dbReference>
<dbReference type="AlphaFoldDB" id="A0A5Q2TEX4"/>
<evidence type="ECO:0000313" key="3">
    <source>
        <dbReference type="Proteomes" id="UP000339690"/>
    </source>
</evidence>
<accession>A0A5Q2TEX4</accession>
<evidence type="ECO:0000259" key="1">
    <source>
        <dbReference type="Pfam" id="PF01636"/>
    </source>
</evidence>
<name>A0A5Q2TEX4_9BACI</name>
<sequence length="291" mass="34056">MIESIPMVNSAEVITKIDKGFSRDQKYILDYKYLLRIYPIDEIDKRKVEFETLKKLAEISNLIPKPIEFGKGYMILTYLPGEDGEEALRSLTKQEQYIAGLSAGRELRKLHQLDAPQGYPSWYKVKKEKSDNYLNELKKLDLDQGLCSLLQHYIKDNEPIMKDRPNKFQHDDFHPSNLLIYQKKFSGIIDFQRMDWGDPIHDLQKLGFFSVQVSIPFTNGIVDGYSKEKPTQAFWELYTLYCAMHVVSALVWGKKMGSEQFDLLYNHSLSVIDDHDHFSKLIPSWYEKQQI</sequence>
<feature type="domain" description="Aminoglycoside phosphotransferase" evidence="1">
    <location>
        <begin position="14"/>
        <end position="226"/>
    </location>
</feature>
<reference evidence="2 3" key="1">
    <citation type="submission" date="2019-11" db="EMBL/GenBank/DDBJ databases">
        <title>Gracilibacillus salitolerans sp. nov., a moderate halophile isolated from a saline soil in northwest China.</title>
        <authorList>
            <person name="Gan L."/>
        </authorList>
    </citation>
    <scope>NUCLEOTIDE SEQUENCE [LARGE SCALE GENOMIC DNA]</scope>
    <source>
        <strain evidence="2 3">SCU50</strain>
    </source>
</reference>
<dbReference type="Proteomes" id="UP000339690">
    <property type="component" value="Chromosome"/>
</dbReference>
<dbReference type="InterPro" id="IPR011009">
    <property type="entry name" value="Kinase-like_dom_sf"/>
</dbReference>
<evidence type="ECO:0000313" key="2">
    <source>
        <dbReference type="EMBL" id="QGH33344.1"/>
    </source>
</evidence>
<protein>
    <submittedName>
        <fullName evidence="2">Phosphotransferase</fullName>
    </submittedName>
</protein>
<dbReference type="RefSeq" id="WP_153790398.1">
    <property type="nucleotide sequence ID" value="NZ_CP045915.1"/>
</dbReference>
<keyword evidence="3" id="KW-1185">Reference proteome</keyword>
<dbReference type="Pfam" id="PF01636">
    <property type="entry name" value="APH"/>
    <property type="match status" value="1"/>
</dbReference>
<dbReference type="Gene3D" id="3.90.1200.10">
    <property type="match status" value="1"/>
</dbReference>
<gene>
    <name evidence="2" type="ORF">GI584_04520</name>
</gene>
<proteinExistence type="predicted"/>